<evidence type="ECO:0000256" key="2">
    <source>
        <dbReference type="SAM" id="Phobius"/>
    </source>
</evidence>
<dbReference type="EnsemblMetazoa" id="CJA15710.1">
    <property type="protein sequence ID" value="CJA15710.1"/>
    <property type="gene ID" value="WBGene00134914"/>
</dbReference>
<keyword evidence="2" id="KW-1133">Transmembrane helix</keyword>
<keyword evidence="2" id="KW-0472">Membrane</keyword>
<dbReference type="Proteomes" id="UP000005237">
    <property type="component" value="Unassembled WGS sequence"/>
</dbReference>
<name>A0A8R1DYD9_CAEJA</name>
<reference evidence="4" key="1">
    <citation type="submission" date="2010-08" db="EMBL/GenBank/DDBJ databases">
        <authorList>
            <consortium name="Caenorhabditis japonica Sequencing Consortium"/>
            <person name="Wilson R.K."/>
        </authorList>
    </citation>
    <scope>NUCLEOTIDE SEQUENCE [LARGE SCALE GENOMIC DNA]</scope>
    <source>
        <strain evidence="4">DF5081</strain>
    </source>
</reference>
<evidence type="ECO:0000313" key="4">
    <source>
        <dbReference type="Proteomes" id="UP000005237"/>
    </source>
</evidence>
<reference evidence="3" key="2">
    <citation type="submission" date="2022-06" db="UniProtKB">
        <authorList>
            <consortium name="EnsemblMetazoa"/>
        </authorList>
    </citation>
    <scope>IDENTIFICATION</scope>
    <source>
        <strain evidence="3">DF5081</strain>
    </source>
</reference>
<protein>
    <submittedName>
        <fullName evidence="3">Uncharacterized protein</fullName>
    </submittedName>
</protein>
<organism evidence="3 4">
    <name type="scientific">Caenorhabditis japonica</name>
    <dbReference type="NCBI Taxonomy" id="281687"/>
    <lineage>
        <taxon>Eukaryota</taxon>
        <taxon>Metazoa</taxon>
        <taxon>Ecdysozoa</taxon>
        <taxon>Nematoda</taxon>
        <taxon>Chromadorea</taxon>
        <taxon>Rhabditida</taxon>
        <taxon>Rhabditina</taxon>
        <taxon>Rhabditomorpha</taxon>
        <taxon>Rhabditoidea</taxon>
        <taxon>Rhabditidae</taxon>
        <taxon>Peloderinae</taxon>
        <taxon>Caenorhabditis</taxon>
    </lineage>
</organism>
<evidence type="ECO:0000256" key="1">
    <source>
        <dbReference type="SAM" id="MobiDB-lite"/>
    </source>
</evidence>
<keyword evidence="2" id="KW-0812">Transmembrane</keyword>
<feature type="region of interest" description="Disordered" evidence="1">
    <location>
        <begin position="70"/>
        <end position="93"/>
    </location>
</feature>
<keyword evidence="4" id="KW-1185">Reference proteome</keyword>
<feature type="transmembrane region" description="Helical" evidence="2">
    <location>
        <begin position="30"/>
        <end position="52"/>
    </location>
</feature>
<dbReference type="AlphaFoldDB" id="A0A8R1DYD9"/>
<sequence>MRVPAGAPVPFWLSVKNRFPQFAKTARPTLGSMAVVATAIVTCCAVAAVTLYPKYHHDYYQKAQKEERALLRSSREQQAGPQNVWADPFEKKH</sequence>
<proteinExistence type="predicted"/>
<evidence type="ECO:0000313" key="3">
    <source>
        <dbReference type="EnsemblMetazoa" id="CJA15710.1"/>
    </source>
</evidence>
<dbReference type="OMA" id="KYHHDYY"/>
<accession>A0A8R1DYD9</accession>